<feature type="transmembrane region" description="Helical" evidence="7">
    <location>
        <begin position="119"/>
        <end position="141"/>
    </location>
</feature>
<reference evidence="9 10" key="1">
    <citation type="submission" date="2017-05" db="EMBL/GenBank/DDBJ databases">
        <title>Full genome sequence of Pseudorhodoplanes sinuspersici.</title>
        <authorList>
            <person name="Dastgheib S.M.M."/>
            <person name="Shavandi M."/>
            <person name="Tirandaz H."/>
        </authorList>
    </citation>
    <scope>NUCLEOTIDE SEQUENCE [LARGE SCALE GENOMIC DNA]</scope>
    <source>
        <strain evidence="9 10">RIPI110</strain>
    </source>
</reference>
<dbReference type="GO" id="GO:0016020">
    <property type="term" value="C:membrane"/>
    <property type="evidence" value="ECO:0007669"/>
    <property type="project" value="UniProtKB-SubCell"/>
</dbReference>
<accession>A0A1W7A0V6</accession>
<dbReference type="Proteomes" id="UP000194137">
    <property type="component" value="Chromosome"/>
</dbReference>
<feature type="transmembrane region" description="Helical" evidence="7">
    <location>
        <begin position="338"/>
        <end position="357"/>
    </location>
</feature>
<dbReference type="EMBL" id="CP021112">
    <property type="protein sequence ID" value="ARQ03223.1"/>
    <property type="molecule type" value="Genomic_DNA"/>
</dbReference>
<feature type="transmembrane region" description="Helical" evidence="7">
    <location>
        <begin position="304"/>
        <end position="326"/>
    </location>
</feature>
<evidence type="ECO:0000313" key="10">
    <source>
        <dbReference type="Proteomes" id="UP000194137"/>
    </source>
</evidence>
<evidence type="ECO:0000256" key="3">
    <source>
        <dbReference type="ARBA" id="ARBA00022448"/>
    </source>
</evidence>
<feature type="domain" description="Major facilitator superfamily (MFS) profile" evidence="8">
    <location>
        <begin position="29"/>
        <end position="457"/>
    </location>
</feature>
<feature type="transmembrane region" description="Helical" evidence="7">
    <location>
        <begin position="95"/>
        <end position="113"/>
    </location>
</feature>
<dbReference type="PROSITE" id="PS00217">
    <property type="entry name" value="SUGAR_TRANSPORT_2"/>
    <property type="match status" value="1"/>
</dbReference>
<evidence type="ECO:0000313" key="9">
    <source>
        <dbReference type="EMBL" id="ARQ03223.1"/>
    </source>
</evidence>
<name>A0A1W7A0V6_9HYPH</name>
<comment type="subcellular location">
    <subcellularLocation>
        <location evidence="1">Membrane</location>
        <topology evidence="1">Multi-pass membrane protein</topology>
    </subcellularLocation>
</comment>
<dbReference type="Pfam" id="PF00083">
    <property type="entry name" value="Sugar_tr"/>
    <property type="match status" value="1"/>
</dbReference>
<evidence type="ECO:0000256" key="2">
    <source>
        <dbReference type="ARBA" id="ARBA00010992"/>
    </source>
</evidence>
<evidence type="ECO:0000256" key="5">
    <source>
        <dbReference type="ARBA" id="ARBA00022989"/>
    </source>
</evidence>
<feature type="transmembrane region" description="Helical" evidence="7">
    <location>
        <begin position="60"/>
        <end position="83"/>
    </location>
</feature>
<keyword evidence="5 7" id="KW-1133">Transmembrane helix</keyword>
<feature type="transmembrane region" description="Helical" evidence="7">
    <location>
        <begin position="185"/>
        <end position="206"/>
    </location>
</feature>
<dbReference type="InterPro" id="IPR020846">
    <property type="entry name" value="MFS_dom"/>
</dbReference>
<comment type="similarity">
    <text evidence="2">Belongs to the major facilitator superfamily. Sugar transporter (TC 2.A.1.1) family.</text>
</comment>
<dbReference type="OrthoDB" id="9784658at2"/>
<dbReference type="InterPro" id="IPR005829">
    <property type="entry name" value="Sugar_transporter_CS"/>
</dbReference>
<dbReference type="GO" id="GO:0022857">
    <property type="term" value="F:transmembrane transporter activity"/>
    <property type="evidence" value="ECO:0007669"/>
    <property type="project" value="InterPro"/>
</dbReference>
<keyword evidence="10" id="KW-1185">Reference proteome</keyword>
<evidence type="ECO:0000256" key="7">
    <source>
        <dbReference type="SAM" id="Phobius"/>
    </source>
</evidence>
<dbReference type="STRING" id="1235591.CAK95_26705"/>
<keyword evidence="6 7" id="KW-0472">Membrane</keyword>
<organism evidence="9 10">
    <name type="scientific">Pseudorhodoplanes sinuspersici</name>
    <dbReference type="NCBI Taxonomy" id="1235591"/>
    <lineage>
        <taxon>Bacteria</taxon>
        <taxon>Pseudomonadati</taxon>
        <taxon>Pseudomonadota</taxon>
        <taxon>Alphaproteobacteria</taxon>
        <taxon>Hyphomicrobiales</taxon>
        <taxon>Pseudorhodoplanes</taxon>
    </lineage>
</organism>
<keyword evidence="3" id="KW-0813">Transport</keyword>
<protein>
    <submittedName>
        <fullName evidence="9">MFS transporter</fullName>
    </submittedName>
</protein>
<proteinExistence type="inferred from homology"/>
<evidence type="ECO:0000256" key="1">
    <source>
        <dbReference type="ARBA" id="ARBA00004141"/>
    </source>
</evidence>
<evidence type="ECO:0000256" key="6">
    <source>
        <dbReference type="ARBA" id="ARBA00023136"/>
    </source>
</evidence>
<feature type="transmembrane region" description="Helical" evidence="7">
    <location>
        <begin position="153"/>
        <end position="173"/>
    </location>
</feature>
<dbReference type="PANTHER" id="PTHR23511:SF34">
    <property type="entry name" value="SYNAPTIC VESICLE GLYCOPROTEIN 2"/>
    <property type="match status" value="1"/>
</dbReference>
<dbReference type="AlphaFoldDB" id="A0A1W7A0V6"/>
<sequence length="472" mass="49009">MPVGTQAQPAQIHLDLLDTAPMGWRQYFMWLLASGGTLLDGFSIFSLGVAMPLLTERFSLSALMVGLIGSALVLGAAFGAAFGGPAADRFGRKPALLVDMAILAIGALLSALANEPFLILAGQFLVGIGIGIDFPVSASYVSETMPKRERSRMMVATIALQSVGMLVGAMVALATLRLSVSVTDWRWIVGATGAGAILFLLFRLWLPESPRWLLEHGKDHITAPPEAALGALPVAPSDHAGPVRSSPSGYSVLFSRAYHKRTLLASAPWFLMDIATYGVGLFTPVILAAIHLPSNTSGPLAANFAAAEGSAAIDLFLLIGFLIGLWAVPRFGRIHMQIAGFSGMAMGMLLLLFAVLAGGGEGAHIALVFAGFILFNLAMNAGPNATTFTLAPELFPTGIRASASGFAAATAKVGATLGIFMLPQVKEFAGVAGVLALMAVVSAIGATITAILAADIRDIPEGRELEAISEAA</sequence>
<evidence type="ECO:0000256" key="4">
    <source>
        <dbReference type="ARBA" id="ARBA00022692"/>
    </source>
</evidence>
<feature type="transmembrane region" description="Helical" evidence="7">
    <location>
        <begin position="363"/>
        <end position="382"/>
    </location>
</feature>
<gene>
    <name evidence="9" type="ORF">CAK95_26705</name>
</gene>
<dbReference type="KEGG" id="psin:CAK95_26705"/>
<feature type="transmembrane region" description="Helical" evidence="7">
    <location>
        <begin position="269"/>
        <end position="292"/>
    </location>
</feature>
<dbReference type="PROSITE" id="PS50850">
    <property type="entry name" value="MFS"/>
    <property type="match status" value="1"/>
</dbReference>
<dbReference type="InterPro" id="IPR036259">
    <property type="entry name" value="MFS_trans_sf"/>
</dbReference>
<dbReference type="Gene3D" id="1.20.1250.20">
    <property type="entry name" value="MFS general substrate transporter like domains"/>
    <property type="match status" value="1"/>
</dbReference>
<dbReference type="InterPro" id="IPR005828">
    <property type="entry name" value="MFS_sugar_transport-like"/>
</dbReference>
<evidence type="ECO:0000259" key="8">
    <source>
        <dbReference type="PROSITE" id="PS50850"/>
    </source>
</evidence>
<feature type="transmembrane region" description="Helical" evidence="7">
    <location>
        <begin position="27"/>
        <end position="54"/>
    </location>
</feature>
<keyword evidence="4 7" id="KW-0812">Transmembrane</keyword>
<feature type="transmembrane region" description="Helical" evidence="7">
    <location>
        <begin position="428"/>
        <end position="454"/>
    </location>
</feature>
<dbReference type="SUPFAM" id="SSF103473">
    <property type="entry name" value="MFS general substrate transporter"/>
    <property type="match status" value="1"/>
</dbReference>
<feature type="transmembrane region" description="Helical" evidence="7">
    <location>
        <begin position="403"/>
        <end position="422"/>
    </location>
</feature>
<dbReference type="PANTHER" id="PTHR23511">
    <property type="entry name" value="SYNAPTIC VESICLE GLYCOPROTEIN 2"/>
    <property type="match status" value="1"/>
</dbReference>